<dbReference type="PANTHER" id="PTHR43798:SF33">
    <property type="entry name" value="HYDROLASE, PUTATIVE (AFU_ORTHOLOGUE AFUA_2G14860)-RELATED"/>
    <property type="match status" value="1"/>
</dbReference>
<dbReference type="Gene3D" id="4.10.320.10">
    <property type="entry name" value="E3-binding domain"/>
    <property type="match status" value="1"/>
</dbReference>
<dbReference type="SUPFAM" id="SSF47005">
    <property type="entry name" value="Peripheral subunit-binding domain of 2-oxo acid dehydrogenase complex"/>
    <property type="match status" value="1"/>
</dbReference>
<geneLocation type="plasmid" evidence="5 6">
    <name>unnamed1</name>
</geneLocation>
<dbReference type="Gene3D" id="2.40.50.100">
    <property type="match status" value="1"/>
</dbReference>
<dbReference type="InterPro" id="IPR036625">
    <property type="entry name" value="E3-bd_dom_sf"/>
</dbReference>
<dbReference type="InterPro" id="IPR000073">
    <property type="entry name" value="AB_hydrolase_1"/>
</dbReference>
<keyword evidence="6" id="KW-1185">Reference proteome</keyword>
<keyword evidence="5" id="KW-0378">Hydrolase</keyword>
<comment type="cofactor">
    <cofactor evidence="1">
        <name>(R)-lipoate</name>
        <dbReference type="ChEBI" id="CHEBI:83088"/>
    </cofactor>
</comment>
<dbReference type="Proteomes" id="UP001234585">
    <property type="component" value="Plasmid unnamed1"/>
</dbReference>
<dbReference type="Pfam" id="PF02817">
    <property type="entry name" value="E3_binding"/>
    <property type="match status" value="1"/>
</dbReference>
<dbReference type="InterPro" id="IPR011053">
    <property type="entry name" value="Single_hybrid_motif"/>
</dbReference>
<dbReference type="PANTHER" id="PTHR43798">
    <property type="entry name" value="MONOACYLGLYCEROL LIPASE"/>
    <property type="match status" value="1"/>
</dbReference>
<evidence type="ECO:0000256" key="3">
    <source>
        <dbReference type="ARBA" id="ARBA00022823"/>
    </source>
</evidence>
<dbReference type="RefSeq" id="WP_306039495.1">
    <property type="nucleotide sequence ID" value="NZ_CP132303.1"/>
</dbReference>
<organism evidence="5 6">
    <name type="scientific">Shinella sumterensis</name>
    <dbReference type="NCBI Taxonomy" id="1967501"/>
    <lineage>
        <taxon>Bacteria</taxon>
        <taxon>Pseudomonadati</taxon>
        <taxon>Pseudomonadota</taxon>
        <taxon>Alphaproteobacteria</taxon>
        <taxon>Hyphomicrobiales</taxon>
        <taxon>Rhizobiaceae</taxon>
        <taxon>Shinella</taxon>
    </lineage>
</organism>
<dbReference type="InterPro" id="IPR000089">
    <property type="entry name" value="Biotin_lipoyl"/>
</dbReference>
<evidence type="ECO:0000313" key="5">
    <source>
        <dbReference type="EMBL" id="WLS00075.1"/>
    </source>
</evidence>
<dbReference type="Gene3D" id="3.40.50.1820">
    <property type="entry name" value="alpha/beta hydrolase"/>
    <property type="match status" value="1"/>
</dbReference>
<dbReference type="PROSITE" id="PS00189">
    <property type="entry name" value="LIPOYL"/>
    <property type="match status" value="1"/>
</dbReference>
<accession>A0AA50CSX8</accession>
<dbReference type="CDD" id="cd06849">
    <property type="entry name" value="lipoyl_domain"/>
    <property type="match status" value="1"/>
</dbReference>
<evidence type="ECO:0000256" key="1">
    <source>
        <dbReference type="ARBA" id="ARBA00001938"/>
    </source>
</evidence>
<gene>
    <name evidence="5" type="ORF">Q9313_18520</name>
</gene>
<comment type="similarity">
    <text evidence="2">Belongs to the 2-oxoacid dehydrogenase family.</text>
</comment>
<sequence>MATPITAGAVAGEYMETLVIVEWRVGIGDAVAEGDVLLTIETAKAAVDIEAPSAGVVSAIFAEVDSEVPAAAVLCLIGKDIADVDYDGGKAPVTGSSSSSTPATAVMAAERAAEAPRAAVSSARIVASPAARRAASAAGIDLRVVRASSPSGRIKLRDIAGASQSAPAFAGSAPVSAGLPVDENGPLMVHRSGATGGAPVFLIHGFASDSLSWYPLDRQLAKSHPVYRVDLPNHGASPKRQVSGFADLVREVRDAFDALDLDGAHVIGHSLGGALALALADTRPRKVASLTLLAPGGLGPKVNGDFISGIARASRPESLAAWLKVMVRDQTLVDLPFVKAAFAARASADLRAAQSHMGETLFADGTQSFDLVAALHRLDCPTRIIWGRKDRVLDWRDALQAPGHVGLHLLPDVGHVPHLEAPDLSLGIISALIKSI</sequence>
<dbReference type="SUPFAM" id="SSF51230">
    <property type="entry name" value="Single hybrid motif"/>
    <property type="match status" value="1"/>
</dbReference>
<keyword evidence="3" id="KW-0450">Lipoyl</keyword>
<keyword evidence="5" id="KW-0614">Plasmid</keyword>
<dbReference type="InterPro" id="IPR004167">
    <property type="entry name" value="PSBD"/>
</dbReference>
<evidence type="ECO:0000259" key="4">
    <source>
        <dbReference type="PROSITE" id="PS50968"/>
    </source>
</evidence>
<dbReference type="InterPro" id="IPR050266">
    <property type="entry name" value="AB_hydrolase_sf"/>
</dbReference>
<name>A0AA50CSX8_9HYPH</name>
<dbReference type="PRINTS" id="PR00111">
    <property type="entry name" value="ABHYDROLASE"/>
</dbReference>
<dbReference type="Pfam" id="PF12697">
    <property type="entry name" value="Abhydrolase_6"/>
    <property type="match status" value="1"/>
</dbReference>
<dbReference type="GO" id="GO:0016020">
    <property type="term" value="C:membrane"/>
    <property type="evidence" value="ECO:0007669"/>
    <property type="project" value="TreeGrafter"/>
</dbReference>
<proteinExistence type="inferred from homology"/>
<evidence type="ECO:0000256" key="2">
    <source>
        <dbReference type="ARBA" id="ARBA00007317"/>
    </source>
</evidence>
<dbReference type="EMBL" id="CP132303">
    <property type="protein sequence ID" value="WLS00075.1"/>
    <property type="molecule type" value="Genomic_DNA"/>
</dbReference>
<dbReference type="GO" id="GO:0016787">
    <property type="term" value="F:hydrolase activity"/>
    <property type="evidence" value="ECO:0007669"/>
    <property type="project" value="UniProtKB-KW"/>
</dbReference>
<protein>
    <submittedName>
        <fullName evidence="5">Alpha/beta fold hydrolase</fullName>
    </submittedName>
</protein>
<dbReference type="InterPro" id="IPR029058">
    <property type="entry name" value="AB_hydrolase_fold"/>
</dbReference>
<dbReference type="Pfam" id="PF00364">
    <property type="entry name" value="Biotin_lipoyl"/>
    <property type="match status" value="1"/>
</dbReference>
<dbReference type="AlphaFoldDB" id="A0AA50CSX8"/>
<reference evidence="5 6" key="1">
    <citation type="submission" date="2023-08" db="EMBL/GenBank/DDBJ databases">
        <title>Pathogen: clinical or host-associated sample.</title>
        <authorList>
            <person name="Hergert J."/>
            <person name="Casey R."/>
            <person name="Wagner J."/>
            <person name="Young E.L."/>
            <person name="Oakeson K.F."/>
        </authorList>
    </citation>
    <scope>NUCLEOTIDE SEQUENCE [LARGE SCALE GENOMIC DNA]</scope>
    <source>
        <strain evidence="5 6">1760953</strain>
        <plasmid evidence="5 6">unnamed1</plasmid>
    </source>
</reference>
<feature type="domain" description="Lipoyl-binding" evidence="4">
    <location>
        <begin position="4"/>
        <end position="78"/>
    </location>
</feature>
<dbReference type="PROSITE" id="PS50968">
    <property type="entry name" value="BIOTINYL_LIPOYL"/>
    <property type="match status" value="1"/>
</dbReference>
<dbReference type="SUPFAM" id="SSF53474">
    <property type="entry name" value="alpha/beta-Hydrolases"/>
    <property type="match status" value="1"/>
</dbReference>
<dbReference type="GO" id="GO:0016746">
    <property type="term" value="F:acyltransferase activity"/>
    <property type="evidence" value="ECO:0007669"/>
    <property type="project" value="InterPro"/>
</dbReference>
<evidence type="ECO:0000313" key="6">
    <source>
        <dbReference type="Proteomes" id="UP001234585"/>
    </source>
</evidence>
<dbReference type="InterPro" id="IPR003016">
    <property type="entry name" value="2-oxoA_DH_lipoyl-BS"/>
</dbReference>